<keyword evidence="1" id="KW-0343">GTPase activation</keyword>
<feature type="compositionally biased region" description="Basic and acidic residues" evidence="2">
    <location>
        <begin position="20"/>
        <end position="42"/>
    </location>
</feature>
<evidence type="ECO:0000313" key="5">
    <source>
        <dbReference type="Proteomes" id="UP000215335"/>
    </source>
</evidence>
<feature type="compositionally biased region" description="Basic and acidic residues" evidence="2">
    <location>
        <begin position="91"/>
        <end position="134"/>
    </location>
</feature>
<name>A0A232EQB0_9HYME</name>
<dbReference type="PROSITE" id="PS50238">
    <property type="entry name" value="RHOGAP"/>
    <property type="match status" value="1"/>
</dbReference>
<evidence type="ECO:0000313" key="4">
    <source>
        <dbReference type="EMBL" id="OXU20528.1"/>
    </source>
</evidence>
<protein>
    <recommendedName>
        <fullName evidence="3">Rho-GAP domain-containing protein</fullName>
    </recommendedName>
</protein>
<dbReference type="InterPro" id="IPR039767">
    <property type="entry name" value="RALBP1"/>
</dbReference>
<dbReference type="PANTHER" id="PTHR12783">
    <property type="entry name" value="RALA BINDING PROTEIN 1 RALBP1"/>
    <property type="match status" value="1"/>
</dbReference>
<dbReference type="GO" id="GO:0007264">
    <property type="term" value="P:small GTPase-mediated signal transduction"/>
    <property type="evidence" value="ECO:0007669"/>
    <property type="project" value="InterPro"/>
</dbReference>
<organism evidence="4 5">
    <name type="scientific">Trichomalopsis sarcophagae</name>
    <dbReference type="NCBI Taxonomy" id="543379"/>
    <lineage>
        <taxon>Eukaryota</taxon>
        <taxon>Metazoa</taxon>
        <taxon>Ecdysozoa</taxon>
        <taxon>Arthropoda</taxon>
        <taxon>Hexapoda</taxon>
        <taxon>Insecta</taxon>
        <taxon>Pterygota</taxon>
        <taxon>Neoptera</taxon>
        <taxon>Endopterygota</taxon>
        <taxon>Hymenoptera</taxon>
        <taxon>Apocrita</taxon>
        <taxon>Proctotrupomorpha</taxon>
        <taxon>Chalcidoidea</taxon>
        <taxon>Pteromalidae</taxon>
        <taxon>Pteromalinae</taxon>
        <taxon>Trichomalopsis</taxon>
    </lineage>
</organism>
<evidence type="ECO:0000256" key="1">
    <source>
        <dbReference type="ARBA" id="ARBA00022468"/>
    </source>
</evidence>
<proteinExistence type="predicted"/>
<evidence type="ECO:0000256" key="2">
    <source>
        <dbReference type="SAM" id="MobiDB-lite"/>
    </source>
</evidence>
<feature type="domain" description="Rho-GAP" evidence="3">
    <location>
        <begin position="163"/>
        <end position="361"/>
    </location>
</feature>
<feature type="region of interest" description="Disordered" evidence="2">
    <location>
        <begin position="536"/>
        <end position="555"/>
    </location>
</feature>
<feature type="compositionally biased region" description="Basic residues" evidence="2">
    <location>
        <begin position="135"/>
        <end position="146"/>
    </location>
</feature>
<gene>
    <name evidence="4" type="ORF">TSAR_005555</name>
</gene>
<feature type="compositionally biased region" description="Basic and acidic residues" evidence="2">
    <location>
        <begin position="472"/>
        <end position="495"/>
    </location>
</feature>
<dbReference type="Gene3D" id="1.20.58.90">
    <property type="match status" value="1"/>
</dbReference>
<comment type="caution">
    <text evidence="4">The sequence shown here is derived from an EMBL/GenBank/DDBJ whole genome shotgun (WGS) entry which is preliminary data.</text>
</comment>
<dbReference type="InterPro" id="IPR008936">
    <property type="entry name" value="Rho_GTPase_activation_prot"/>
</dbReference>
<dbReference type="Pfam" id="PF00620">
    <property type="entry name" value="RhoGAP"/>
    <property type="match status" value="1"/>
</dbReference>
<dbReference type="STRING" id="543379.A0A232EQB0"/>
<feature type="compositionally biased region" description="Polar residues" evidence="2">
    <location>
        <begin position="451"/>
        <end position="468"/>
    </location>
</feature>
<feature type="compositionally biased region" description="Basic and acidic residues" evidence="2">
    <location>
        <begin position="544"/>
        <end position="555"/>
    </location>
</feature>
<dbReference type="GO" id="GO:0005096">
    <property type="term" value="F:GTPase activator activity"/>
    <property type="evidence" value="ECO:0007669"/>
    <property type="project" value="UniProtKB-KW"/>
</dbReference>
<dbReference type="PANTHER" id="PTHR12783:SF5">
    <property type="entry name" value="RALA-BINDING PROTEIN 1"/>
    <property type="match status" value="1"/>
</dbReference>
<dbReference type="InterPro" id="IPR049041">
    <property type="entry name" value="RalBP1-like_Ral-bd"/>
</dbReference>
<dbReference type="SUPFAM" id="SSF48350">
    <property type="entry name" value="GTPase activation domain, GAP"/>
    <property type="match status" value="1"/>
</dbReference>
<dbReference type="Proteomes" id="UP000215335">
    <property type="component" value="Unassembled WGS sequence"/>
</dbReference>
<dbReference type="Gene3D" id="1.10.555.10">
    <property type="entry name" value="Rho GTPase activation protein"/>
    <property type="match status" value="1"/>
</dbReference>
<feature type="compositionally biased region" description="Basic and acidic residues" evidence="2">
    <location>
        <begin position="425"/>
        <end position="450"/>
    </location>
</feature>
<dbReference type="InterPro" id="IPR000198">
    <property type="entry name" value="RhoGAP_dom"/>
</dbReference>
<dbReference type="EMBL" id="NNAY01002809">
    <property type="protein sequence ID" value="OXU20528.1"/>
    <property type="molecule type" value="Genomic_DNA"/>
</dbReference>
<sequence>MDFESPDVEKEFPGLYASDAAKKSESDFSDDGVHDKHSKKELLGGSKKKDKKDKKDRGYATLEGESSADEEETKSPSKSKSKTKAFKFPSKSREKREKSREKDVKEKDSDKEKKKKDKDVDKEVDKEKRKEKDKVKQKHKDRKKGKHGDDALDIGEEEPIFGVSLHLAVERSRCHDGVELPLVVRDCIDYLEEHGMSVEGLYKVPGNKSKVQHLKKLYNQREPVNMSEFEPNVATSLLLHFIKELPEPVLESSELISRFEQAASTKELAQRESQLADLANHQLAECNRVLLAWITLHLDHVTTCEKTTKMNAQTIAMTLSPALQMSHRLLLALLFHCKALFPEVKLTKYVPPLPAGSTRLPETPQGIAAELAKQESLLSQIHMLMNAGYVNKSREEQLWEVQRMITQLKRKYKLVQKLEGSIQKSLDEEVPKPTEESQSHVPERQPHLQEKQPQLQERQSQLPESQPTKIAVKTEDESDRLKVSETSKEAPRRLSTENINHSAPLAEKDIVDKVSKISTDTTDSKTEAVHVASNKPEENAVAVESEKVEEPVVENETDRLRESLIYEELLNMQASLKTRISQERHEIERLNEMLLERISSGKSKAPVIDRTHSPSEAEMTAMIQLVSENQLLEKKMTTLIRSIVEEKDTCVELRVQLALHQLLMAQKNKNSIKQI</sequence>
<keyword evidence="5" id="KW-1185">Reference proteome</keyword>
<dbReference type="OrthoDB" id="10033734at2759"/>
<dbReference type="SMART" id="SM00324">
    <property type="entry name" value="RhoGAP"/>
    <property type="match status" value="1"/>
</dbReference>
<dbReference type="AlphaFoldDB" id="A0A232EQB0"/>
<reference evidence="4 5" key="1">
    <citation type="journal article" date="2017" name="Curr. Biol.">
        <title>The Evolution of Venom by Co-option of Single-Copy Genes.</title>
        <authorList>
            <person name="Martinson E.O."/>
            <person name="Mrinalini"/>
            <person name="Kelkar Y.D."/>
            <person name="Chang C.H."/>
            <person name="Werren J.H."/>
        </authorList>
    </citation>
    <scope>NUCLEOTIDE SEQUENCE [LARGE SCALE GENOMIC DNA]</scope>
    <source>
        <strain evidence="4 5">Alberta</strain>
        <tissue evidence="4">Whole body</tissue>
    </source>
</reference>
<accession>A0A232EQB0</accession>
<feature type="region of interest" description="Disordered" evidence="2">
    <location>
        <begin position="1"/>
        <end position="152"/>
    </location>
</feature>
<dbReference type="GO" id="GO:0031267">
    <property type="term" value="F:small GTPase binding"/>
    <property type="evidence" value="ECO:0007669"/>
    <property type="project" value="InterPro"/>
</dbReference>
<evidence type="ECO:0000259" key="3">
    <source>
        <dbReference type="PROSITE" id="PS50238"/>
    </source>
</evidence>
<feature type="region of interest" description="Disordered" evidence="2">
    <location>
        <begin position="424"/>
        <end position="501"/>
    </location>
</feature>
<dbReference type="Pfam" id="PF20924">
    <property type="entry name" value="RLIP76_Ral-bd"/>
    <property type="match status" value="1"/>
</dbReference>